<keyword evidence="3" id="KW-1185">Reference proteome</keyword>
<gene>
    <name evidence="2" type="ORF">CRENBAI_005588</name>
</gene>
<dbReference type="EMBL" id="JAHHUM010000715">
    <property type="protein sequence ID" value="KAK5617470.1"/>
    <property type="molecule type" value="Genomic_DNA"/>
</dbReference>
<comment type="caution">
    <text evidence="2">The sequence shown here is derived from an EMBL/GenBank/DDBJ whole genome shotgun (WGS) entry which is preliminary data.</text>
</comment>
<reference evidence="2 3" key="1">
    <citation type="submission" date="2021-06" db="EMBL/GenBank/DDBJ databases">
        <authorList>
            <person name="Palmer J.M."/>
        </authorList>
    </citation>
    <scope>NUCLEOTIDE SEQUENCE [LARGE SCALE GENOMIC DNA]</scope>
    <source>
        <strain evidence="2 3">MEX-2019</strain>
        <tissue evidence="2">Muscle</tissue>
    </source>
</reference>
<protein>
    <submittedName>
        <fullName evidence="2">Uncharacterized protein</fullName>
    </submittedName>
</protein>
<dbReference type="Proteomes" id="UP001311232">
    <property type="component" value="Unassembled WGS sequence"/>
</dbReference>
<organism evidence="2 3">
    <name type="scientific">Crenichthys baileyi</name>
    <name type="common">White River springfish</name>
    <dbReference type="NCBI Taxonomy" id="28760"/>
    <lineage>
        <taxon>Eukaryota</taxon>
        <taxon>Metazoa</taxon>
        <taxon>Chordata</taxon>
        <taxon>Craniata</taxon>
        <taxon>Vertebrata</taxon>
        <taxon>Euteleostomi</taxon>
        <taxon>Actinopterygii</taxon>
        <taxon>Neopterygii</taxon>
        <taxon>Teleostei</taxon>
        <taxon>Neoteleostei</taxon>
        <taxon>Acanthomorphata</taxon>
        <taxon>Ovalentaria</taxon>
        <taxon>Atherinomorphae</taxon>
        <taxon>Cyprinodontiformes</taxon>
        <taxon>Goodeidae</taxon>
        <taxon>Crenichthys</taxon>
    </lineage>
</organism>
<sequence>MQIFGHITSSHERKQHQNNGCAPSRYKNRLPASSSCPTNTIRLIRLGYSGGRCGGHLHPSPRLPGEADVTSCPIERGAADALWTLQASPRSQMNHLLPN</sequence>
<evidence type="ECO:0000313" key="3">
    <source>
        <dbReference type="Proteomes" id="UP001311232"/>
    </source>
</evidence>
<proteinExistence type="predicted"/>
<name>A0AAV9S8P8_9TELE</name>
<dbReference type="AlphaFoldDB" id="A0AAV9S8P8"/>
<evidence type="ECO:0000313" key="2">
    <source>
        <dbReference type="EMBL" id="KAK5617470.1"/>
    </source>
</evidence>
<accession>A0AAV9S8P8</accession>
<evidence type="ECO:0000256" key="1">
    <source>
        <dbReference type="SAM" id="MobiDB-lite"/>
    </source>
</evidence>
<feature type="region of interest" description="Disordered" evidence="1">
    <location>
        <begin position="1"/>
        <end position="26"/>
    </location>
</feature>